<evidence type="ECO:0000313" key="5">
    <source>
        <dbReference type="Proteomes" id="UP000226431"/>
    </source>
</evidence>
<dbReference type="GO" id="GO:0043386">
    <property type="term" value="P:mycotoxin biosynthetic process"/>
    <property type="evidence" value="ECO:0007669"/>
    <property type="project" value="UniProtKB-ARBA"/>
</dbReference>
<dbReference type="Proteomes" id="UP000226431">
    <property type="component" value="Unassembled WGS sequence"/>
</dbReference>
<dbReference type="SUPFAM" id="SSF48576">
    <property type="entry name" value="Terpenoid synthases"/>
    <property type="match status" value="2"/>
</dbReference>
<dbReference type="PROSITE" id="PS00444">
    <property type="entry name" value="POLYPRENYL_SYNTHASE_2"/>
    <property type="match status" value="1"/>
</dbReference>
<evidence type="ECO:0000256" key="1">
    <source>
        <dbReference type="ARBA" id="ARBA00022679"/>
    </source>
</evidence>
<dbReference type="GO" id="GO:0046165">
    <property type="term" value="P:alcohol biosynthetic process"/>
    <property type="evidence" value="ECO:0007669"/>
    <property type="project" value="UniProtKB-ARBA"/>
</dbReference>
<proteinExistence type="predicted"/>
<dbReference type="EMBL" id="NJES01000180">
    <property type="protein sequence ID" value="PHH76098.1"/>
    <property type="molecule type" value="Genomic_DNA"/>
</dbReference>
<keyword evidence="2" id="KW-0479">Metal-binding</keyword>
<evidence type="ECO:0000256" key="2">
    <source>
        <dbReference type="ARBA" id="ARBA00022723"/>
    </source>
</evidence>
<dbReference type="InterPro" id="IPR033749">
    <property type="entry name" value="Polyprenyl_synt_CS"/>
</dbReference>
<accession>A0A2C5YDE3</accession>
<dbReference type="Gene3D" id="1.10.600.10">
    <property type="entry name" value="Farnesyl Diphosphate Synthase"/>
    <property type="match status" value="3"/>
</dbReference>
<dbReference type="PANTHER" id="PTHR12001">
    <property type="entry name" value="GERANYLGERANYL PYROPHOSPHATE SYNTHASE"/>
    <property type="match status" value="1"/>
</dbReference>
<dbReference type="Pfam" id="PF00348">
    <property type="entry name" value="polyprenyl_synt"/>
    <property type="match status" value="2"/>
</dbReference>
<protein>
    <submittedName>
        <fullName evidence="4">Uncharacterized protein</fullName>
    </submittedName>
</protein>
<comment type="caution">
    <text evidence="4">The sequence shown here is derived from an EMBL/GenBank/DDBJ whole genome shotgun (WGS) entry which is preliminary data.</text>
</comment>
<dbReference type="InterPro" id="IPR000092">
    <property type="entry name" value="Polyprenyl_synt"/>
</dbReference>
<keyword evidence="1" id="KW-0808">Transferase</keyword>
<dbReference type="PROSITE" id="PS00723">
    <property type="entry name" value="POLYPRENYL_SYNTHASE_1"/>
    <property type="match status" value="1"/>
</dbReference>
<dbReference type="InterPro" id="IPR008949">
    <property type="entry name" value="Isoprenoid_synthase_dom_sf"/>
</dbReference>
<evidence type="ECO:0000313" key="4">
    <source>
        <dbReference type="EMBL" id="PHH76098.1"/>
    </source>
</evidence>
<dbReference type="AlphaFoldDB" id="A0A2C5YDE3"/>
<sequence>MDSCHHHSDLLDAETVAKTCPTKLAVRRSRYHQIHDAAIEEFSQQWEAAGGNRFLGLQSPQGSLIALGLPECVPDRIRVVTRMSELLFGVDGELAVFPLRSLVQSVAFRSLEPHGLQYSPSGTASINPQDDLNIAQKQLYSEIMADFVAIDPVRGRPVLQAIDQHRQGFGGTLTDDLESWDNWLQFRYQDGGCDLYLRVLAFACELDISDADFRSVHDIARAGMAATTLSNDIYSFDVESVLEIQTGGNINNGVWYLMKALDLTVKEAKHILLTEKITPLEAEFIRGKAEFVQNNRLSAPNLVRFLHQVELMVSGNWYWGRFANRYNRWREAMSHFGGVHVSGIRIFTVDEATAKCSAFYDAAGQTVVQSKENGALSLQNGRVETHEETPGAKLDRTIVLGPIQYLQMLPSKNIRGLLIDALRSWLTVPEEALQCLQKVASHLHNASLLLDDIEDDSPLRRGKPSAHRVFGRSQTINSANFLYLMAVEEVFFLSDESRRIFTDELRNLHVGQSYDLYWTQTNHCPSFSEYYDMVRLNLCDFLTVLGQFFQIRDDYINLTSDKYEKQKGIAEDLDEGKRSFPLIHLLTNSPDRAMMESILQQRWQEGSMSADLKELVLEKMEEAGSLAYTKRILDSFSDRARTLLAGLEEQAGSNNYILRYLIERLADY</sequence>
<organism evidence="4 5">
    <name type="scientific">Ophiocordyceps camponoti-rufipedis</name>
    <dbReference type="NCBI Taxonomy" id="2004952"/>
    <lineage>
        <taxon>Eukaryota</taxon>
        <taxon>Fungi</taxon>
        <taxon>Dikarya</taxon>
        <taxon>Ascomycota</taxon>
        <taxon>Pezizomycotina</taxon>
        <taxon>Sordariomycetes</taxon>
        <taxon>Hypocreomycetidae</taxon>
        <taxon>Hypocreales</taxon>
        <taxon>Ophiocordycipitaceae</taxon>
        <taxon>Ophiocordyceps</taxon>
    </lineage>
</organism>
<dbReference type="OrthoDB" id="6921389at2759"/>
<dbReference type="STRING" id="2004952.A0A2C5YDE3"/>
<dbReference type="Pfam" id="PF19086">
    <property type="entry name" value="Terpene_syn_C_2"/>
    <property type="match status" value="1"/>
</dbReference>
<keyword evidence="3" id="KW-0460">Magnesium</keyword>
<dbReference type="PANTHER" id="PTHR12001:SF72">
    <property type="entry name" value="THIJ_PFPI FAMILY PROTEIN (AFU_ORTHOLOGUE AFUA_3G01210)-RELATED"/>
    <property type="match status" value="1"/>
</dbReference>
<evidence type="ECO:0000256" key="3">
    <source>
        <dbReference type="ARBA" id="ARBA00022842"/>
    </source>
</evidence>
<dbReference type="GO" id="GO:0046872">
    <property type="term" value="F:metal ion binding"/>
    <property type="evidence" value="ECO:0007669"/>
    <property type="project" value="UniProtKB-KW"/>
</dbReference>
<dbReference type="GO" id="GO:0008299">
    <property type="term" value="P:isoprenoid biosynthetic process"/>
    <property type="evidence" value="ECO:0007669"/>
    <property type="project" value="InterPro"/>
</dbReference>
<dbReference type="GO" id="GO:0004659">
    <property type="term" value="F:prenyltransferase activity"/>
    <property type="evidence" value="ECO:0007669"/>
    <property type="project" value="InterPro"/>
</dbReference>
<gene>
    <name evidence="4" type="ORF">CDD80_1828</name>
</gene>
<reference evidence="4 5" key="1">
    <citation type="submission" date="2017-06" db="EMBL/GenBank/DDBJ databases">
        <title>Ant-infecting Ophiocordyceps genomes reveal a high diversity of potential behavioral manipulation genes and a possible major role for enterotoxins.</title>
        <authorList>
            <person name="De Bekker C."/>
            <person name="Evans H.C."/>
            <person name="Brachmann A."/>
            <person name="Hughes D.P."/>
        </authorList>
    </citation>
    <scope>NUCLEOTIDE SEQUENCE [LARGE SCALE GENOMIC DNA]</scope>
    <source>
        <strain evidence="4 5">Map16</strain>
    </source>
</reference>
<name>A0A2C5YDE3_9HYPO</name>
<keyword evidence="5" id="KW-1185">Reference proteome</keyword>